<keyword evidence="2" id="KW-1185">Reference proteome</keyword>
<proteinExistence type="predicted"/>
<sequence length="153" mass="17049">MHLLKRHIIPKIDKILEREFPIMAKLKPLIQAHINRELVVPEKYADFNLGGAVTMVAVKFGASELPHCDWLDAWSLLSIVLVLSRKGFEGADLALPQLDGKLPIPRRAFGLARTRALCHWSTPLEGDRLVLTFFVPALLVRSALINAKVADLA</sequence>
<evidence type="ECO:0000313" key="2">
    <source>
        <dbReference type="Proteomes" id="UP000815677"/>
    </source>
</evidence>
<name>A0ABQ0KWG1_MYCCL</name>
<dbReference type="Gene3D" id="3.60.130.30">
    <property type="match status" value="1"/>
</dbReference>
<evidence type="ECO:0000313" key="1">
    <source>
        <dbReference type="EMBL" id="GAT42562.1"/>
    </source>
</evidence>
<accession>A0ABQ0KWG1</accession>
<organism evidence="1 2">
    <name type="scientific">Mycena chlorophos</name>
    <name type="common">Agaric fungus</name>
    <name type="synonym">Agaricus chlorophos</name>
    <dbReference type="NCBI Taxonomy" id="658473"/>
    <lineage>
        <taxon>Eukaryota</taxon>
        <taxon>Fungi</taxon>
        <taxon>Dikarya</taxon>
        <taxon>Basidiomycota</taxon>
        <taxon>Agaricomycotina</taxon>
        <taxon>Agaricomycetes</taxon>
        <taxon>Agaricomycetidae</taxon>
        <taxon>Agaricales</taxon>
        <taxon>Marasmiineae</taxon>
        <taxon>Mycenaceae</taxon>
        <taxon>Mycena</taxon>
    </lineage>
</organism>
<reference evidence="1" key="1">
    <citation type="submission" date="2014-09" db="EMBL/GenBank/DDBJ databases">
        <title>Genome sequence of the luminous mushroom Mycena chlorophos for searching fungal bioluminescence genes.</title>
        <authorList>
            <person name="Tanaka Y."/>
            <person name="Kasuga D."/>
            <person name="Oba Y."/>
            <person name="Hase S."/>
            <person name="Sato K."/>
            <person name="Oba Y."/>
            <person name="Sakakibara Y."/>
        </authorList>
    </citation>
    <scope>NUCLEOTIDE SEQUENCE</scope>
</reference>
<dbReference type="EMBL" id="DF838077">
    <property type="protein sequence ID" value="GAT42562.1"/>
    <property type="molecule type" value="Genomic_DNA"/>
</dbReference>
<protein>
    <recommendedName>
        <fullName evidence="3">Prolyl 4-hydroxylase alpha subunit Fe(2+) 2OG dioxygenase domain-containing protein</fullName>
    </recommendedName>
</protein>
<evidence type="ECO:0008006" key="3">
    <source>
        <dbReference type="Google" id="ProtNLM"/>
    </source>
</evidence>
<gene>
    <name evidence="1" type="ORF">MCHLO_00274</name>
</gene>
<dbReference type="Proteomes" id="UP000815677">
    <property type="component" value="Unassembled WGS sequence"/>
</dbReference>